<keyword evidence="1" id="KW-0472">Membrane</keyword>
<feature type="domain" description="DUF11" evidence="2">
    <location>
        <begin position="305"/>
        <end position="418"/>
    </location>
</feature>
<dbReference type="NCBIfam" id="TIGR01451">
    <property type="entry name" value="B_ant_repeat"/>
    <property type="match status" value="2"/>
</dbReference>
<dbReference type="Pfam" id="PF01345">
    <property type="entry name" value="DUF11"/>
    <property type="match status" value="2"/>
</dbReference>
<evidence type="ECO:0000313" key="4">
    <source>
        <dbReference type="Proteomes" id="UP000292209"/>
    </source>
</evidence>
<name>A0A4Q7PFL0_9BACT</name>
<dbReference type="Proteomes" id="UP000292209">
    <property type="component" value="Unassembled WGS sequence"/>
</dbReference>
<protein>
    <submittedName>
        <fullName evidence="3">Putative repeat protein (TIGR01451 family)/gliding motility-associated-like protein</fullName>
    </submittedName>
</protein>
<reference evidence="3 4" key="1">
    <citation type="submission" date="2019-02" db="EMBL/GenBank/DDBJ databases">
        <title>Genomic Encyclopedia of Archaeal and Bacterial Type Strains, Phase II (KMG-II): from individual species to whole genera.</title>
        <authorList>
            <person name="Goeker M."/>
        </authorList>
    </citation>
    <scope>NUCLEOTIDE SEQUENCE [LARGE SCALE GENOMIC DNA]</scope>
    <source>
        <strain evidence="3 4">DSM 21411</strain>
    </source>
</reference>
<feature type="domain" description="DUF11" evidence="2">
    <location>
        <begin position="1342"/>
        <end position="1465"/>
    </location>
</feature>
<feature type="transmembrane region" description="Helical" evidence="1">
    <location>
        <begin position="33"/>
        <end position="57"/>
    </location>
</feature>
<dbReference type="InterPro" id="IPR051172">
    <property type="entry name" value="Chlamydia_OmcB"/>
</dbReference>
<keyword evidence="1" id="KW-1133">Transmembrane helix</keyword>
<dbReference type="PANTHER" id="PTHR34819">
    <property type="entry name" value="LARGE CYSTEINE-RICH PERIPLASMIC PROTEIN OMCB"/>
    <property type="match status" value="1"/>
</dbReference>
<dbReference type="InterPro" id="IPR026341">
    <property type="entry name" value="T9SS_type_B"/>
</dbReference>
<dbReference type="Gene3D" id="2.60.40.1170">
    <property type="entry name" value="Mu homology domain, subdomain B"/>
    <property type="match status" value="1"/>
</dbReference>
<comment type="caution">
    <text evidence="3">The sequence shown here is derived from an EMBL/GenBank/DDBJ whole genome shotgun (WGS) entry which is preliminary data.</text>
</comment>
<dbReference type="Pfam" id="PF13585">
    <property type="entry name" value="CHU_C"/>
    <property type="match status" value="1"/>
</dbReference>
<evidence type="ECO:0000259" key="2">
    <source>
        <dbReference type="Pfam" id="PF01345"/>
    </source>
</evidence>
<keyword evidence="1" id="KW-0812">Transmembrane</keyword>
<dbReference type="InterPro" id="IPR047589">
    <property type="entry name" value="DUF11_rpt"/>
</dbReference>
<dbReference type="InterPro" id="IPR001434">
    <property type="entry name" value="OmcB-like_DUF11"/>
</dbReference>
<accession>A0A4Q7PFL0</accession>
<evidence type="ECO:0000313" key="3">
    <source>
        <dbReference type="EMBL" id="RZS97642.1"/>
    </source>
</evidence>
<dbReference type="PANTHER" id="PTHR34819:SF5">
    <property type="entry name" value="CONSERVED REPEAT DOMAIN PROTEIN"/>
    <property type="match status" value="1"/>
</dbReference>
<gene>
    <name evidence="3" type="ORF">BC751_3258</name>
</gene>
<evidence type="ECO:0000256" key="1">
    <source>
        <dbReference type="SAM" id="Phobius"/>
    </source>
</evidence>
<proteinExistence type="predicted"/>
<dbReference type="NCBIfam" id="TIGR04131">
    <property type="entry name" value="Bac_Flav_CTERM"/>
    <property type="match status" value="1"/>
</dbReference>
<sequence length="1558" mass="163902">MGKGVIWDKHFYKKNCSSDSNFRIKWHFFHSSIFALNVSFLGKLCFLISILICGLGVESNAQIQPPSIISGVTFEWDGPQPTTTSPANLVSITVDGKVFNRFAAPSRYELSRLGPNGHNQNRIVENGVIIESASNTPTWNSNALAAFSSPNMNFIFESDGNGRNICSDFDQALTTDAQVQSIFYDNLQVVNQDGIIAISTRNANSCIYIEVLGAETFGGPEIVLSRFFARPGPSIVGPVFGQPAVGADYWRSGRVNANNGNIGIALFRLNEVAPLGSYITGIRYIGANVNHGDGKVFLIRSESADLSVVKTVNNLTPDYGDEIDFSIKAINNGLLNANGIQVTDLLPSGFNFISASTSRGTYNNTTGIWNIGSLNYGDVETLVIRARVNTTGDYTNLAQISSGPNDPNLENNISKVKVRPRNIVVANNLTVSTVANNPDAGNALDNDLFNGNPILPREVNIRSVSPSNPLVTIDVDNGTITVGNVPSGLYTIIYTICEAETDPENTNCSTATVTVLVSNELVASDDSLISSANNNNIGNIFEDNGNGPDVLNGETVTILNVSIRNVIASNPLVTVDVATGNIMVGDVPVGTYQIEYTICETGTDPAESNCSTATVTVEVRNLIVANDDLVTTSANNPNAGNVLEDNGNGADTFNGTELTAGQVSISVVSTSNPLVTLDTATGNISVGNVVSGSYTIDYTICETGTNPAGSNCSTATVTVEVRNLIVANDDLVTTSANNPNAGNVLEDNGNGADTFNGTELTAGQVSVSVVSTSNPLVTLDTATGNISVGNVVSGSYTIDYTICETGTNPAGSNCSTATVTVEVRNLIVANDDLLTTAANNPNAGNVLEDNGNGADTFNGKELTASQVSVLVVSTSNPLVTLDTATGNISVGNVGSGSYTIDYTICETGTNPAGSNCSTATVTVEVHNLIVANDDLVTTAANNPNAGNVLKGNGNGADTFNGTELTDGQVSVSVVSTSNPLVTLDTATGNISVGNVVSGSYTIDYTICETGTDPAESNCSTATVTVEVRNLIVANDDLVTTAANNPNAGNVLEDNGNGADTFNGKGLTAGQVSISVVSTSHPLVTLDTATGNIVVGEVGGGTFEVAYSICEIGSNPVNCKSAVVTVIVEIEDIKIEANDDIVQDVRGKSGAVNIINILDNDLLNGEAINLSDVIISVSGNQVLNPIPFTNSNSLPESNVVLNPDGSVNVAADTEPDTYVLDYSICSSSDPSICDTATIRVIVQVSSIIANDDNYGPLNGILGATFGNVIENDSINGIPVNLSDVILSWLSGSPELTLNEDGSITLASNTPSGEYILLYNLCEARDPNNCVTAIVKVVVIGEVDLSIEKTSNGIEVWGSEVFEYLITVSNIGLADATNVTIEDLLPEGIDFESQEVKSSISSLEINFEQQGNKLIWTLPVLPVNVNVDIRLNVLAQNIEGTKPFVVINNATVKGEELETNLNNNSATDINAINPFFIPNVFTPNGNGVNDTFEIVGINKFVKNDLVIFNRFGDEIFHAENYRNNWDASGLVAGTYFYVLRGVDRFGVNQEFKGWIQVVKK</sequence>
<dbReference type="EMBL" id="SGXG01000001">
    <property type="protein sequence ID" value="RZS97642.1"/>
    <property type="molecule type" value="Genomic_DNA"/>
</dbReference>
<keyword evidence="4" id="KW-1185">Reference proteome</keyword>
<organism evidence="3 4">
    <name type="scientific">Cecembia calidifontis</name>
    <dbReference type="NCBI Taxonomy" id="1187080"/>
    <lineage>
        <taxon>Bacteria</taxon>
        <taxon>Pseudomonadati</taxon>
        <taxon>Bacteroidota</taxon>
        <taxon>Cytophagia</taxon>
        <taxon>Cytophagales</taxon>
        <taxon>Cyclobacteriaceae</taxon>
        <taxon>Cecembia</taxon>
    </lineage>
</organism>